<dbReference type="PANTHER" id="PTHR35446">
    <property type="entry name" value="SI:CH211-175M2.5"/>
    <property type="match status" value="1"/>
</dbReference>
<dbReference type="Proteomes" id="UP000569951">
    <property type="component" value="Unassembled WGS sequence"/>
</dbReference>
<dbReference type="NCBIfam" id="TIGR01926">
    <property type="entry name" value="peroxid_rel"/>
    <property type="match status" value="1"/>
</dbReference>
<dbReference type="GO" id="GO:0051920">
    <property type="term" value="F:peroxiredoxin activity"/>
    <property type="evidence" value="ECO:0007669"/>
    <property type="project" value="InterPro"/>
</dbReference>
<dbReference type="InterPro" id="IPR010195">
    <property type="entry name" value="Uncharacterised_peroxidase-rel"/>
</dbReference>
<accession>A0A841I1U1</accession>
<proteinExistence type="predicted"/>
<reference evidence="2 3" key="1">
    <citation type="submission" date="2020-08" db="EMBL/GenBank/DDBJ databases">
        <title>Genomic Encyclopedia of Type Strains, Phase IV (KMG-IV): sequencing the most valuable type-strain genomes for metagenomic binning, comparative biology and taxonomic classification.</title>
        <authorList>
            <person name="Goeker M."/>
        </authorList>
    </citation>
    <scope>NUCLEOTIDE SEQUENCE [LARGE SCALE GENOMIC DNA]</scope>
    <source>
        <strain evidence="2 3">DSM 21458</strain>
    </source>
</reference>
<dbReference type="NCBIfam" id="TIGR00778">
    <property type="entry name" value="ahpD_dom"/>
    <property type="match status" value="1"/>
</dbReference>
<keyword evidence="2" id="KW-0560">Oxidoreductase</keyword>
<keyword evidence="3" id="KW-1185">Reference proteome</keyword>
<organism evidence="2 3">
    <name type="scientific">Deinobacterium chartae</name>
    <dbReference type="NCBI Taxonomy" id="521158"/>
    <lineage>
        <taxon>Bacteria</taxon>
        <taxon>Thermotogati</taxon>
        <taxon>Deinococcota</taxon>
        <taxon>Deinococci</taxon>
        <taxon>Deinococcales</taxon>
        <taxon>Deinococcaceae</taxon>
        <taxon>Deinobacterium</taxon>
    </lineage>
</organism>
<sequence length="188" mass="20801">MDTRISWLELPGEEQVTPEVRRLWQRSEEVLGFVPNVFRAQALNPEQFAAWWAYFNLLVNKEGFLARAERELIAVVVSAANGCLYCTVSHAAALRAEGVSAENVDALAINHRAATLTARERALAEFADKLTRRPAEMLEADLEALRAVGLDDHAILEATQVVAMFNATNRISGALGFVPNPEYYGMGR</sequence>
<evidence type="ECO:0000313" key="3">
    <source>
        <dbReference type="Proteomes" id="UP000569951"/>
    </source>
</evidence>
<dbReference type="AlphaFoldDB" id="A0A841I1U1"/>
<dbReference type="InterPro" id="IPR003779">
    <property type="entry name" value="CMD-like"/>
</dbReference>
<evidence type="ECO:0000313" key="2">
    <source>
        <dbReference type="EMBL" id="MBB6099657.1"/>
    </source>
</evidence>
<dbReference type="Gene3D" id="1.20.1290.10">
    <property type="entry name" value="AhpD-like"/>
    <property type="match status" value="1"/>
</dbReference>
<dbReference type="RefSeq" id="WP_183988400.1">
    <property type="nucleotide sequence ID" value="NZ_JACHHG010000013.1"/>
</dbReference>
<dbReference type="PANTHER" id="PTHR35446:SF2">
    <property type="entry name" value="CARBOXYMUCONOLACTONE DECARBOXYLASE-LIKE DOMAIN-CONTAINING PROTEIN"/>
    <property type="match status" value="1"/>
</dbReference>
<feature type="domain" description="Carboxymuconolactone decarboxylase-like" evidence="1">
    <location>
        <begin position="46"/>
        <end position="128"/>
    </location>
</feature>
<comment type="caution">
    <text evidence="2">The sequence shown here is derived from an EMBL/GenBank/DDBJ whole genome shotgun (WGS) entry which is preliminary data.</text>
</comment>
<dbReference type="InterPro" id="IPR004675">
    <property type="entry name" value="AhpD_core"/>
</dbReference>
<dbReference type="EMBL" id="JACHHG010000013">
    <property type="protein sequence ID" value="MBB6099657.1"/>
    <property type="molecule type" value="Genomic_DNA"/>
</dbReference>
<protein>
    <submittedName>
        <fullName evidence="2">Putative peroxidase-related enzyme</fullName>
    </submittedName>
</protein>
<dbReference type="Gene3D" id="1.20.5.810">
    <property type="entry name" value="AhpD-like"/>
    <property type="match status" value="1"/>
</dbReference>
<dbReference type="Pfam" id="PF02627">
    <property type="entry name" value="CMD"/>
    <property type="match status" value="1"/>
</dbReference>
<name>A0A841I1U1_9DEIO</name>
<dbReference type="SUPFAM" id="SSF69118">
    <property type="entry name" value="AhpD-like"/>
    <property type="match status" value="1"/>
</dbReference>
<keyword evidence="2" id="KW-0575">Peroxidase</keyword>
<evidence type="ECO:0000259" key="1">
    <source>
        <dbReference type="Pfam" id="PF02627"/>
    </source>
</evidence>
<dbReference type="InterPro" id="IPR029032">
    <property type="entry name" value="AhpD-like"/>
</dbReference>
<gene>
    <name evidence="2" type="ORF">HNR42_003110</name>
</gene>